<keyword evidence="5" id="KW-1185">Reference proteome</keyword>
<evidence type="ECO:0000256" key="2">
    <source>
        <dbReference type="ARBA" id="ARBA00023444"/>
    </source>
</evidence>
<name>A0A0G4EUC6_VITBC</name>
<evidence type="ECO:0000313" key="4">
    <source>
        <dbReference type="EMBL" id="CEM01893.1"/>
    </source>
</evidence>
<evidence type="ECO:0000313" key="5">
    <source>
        <dbReference type="Proteomes" id="UP000041254"/>
    </source>
</evidence>
<dbReference type="Pfam" id="PF17863">
    <property type="entry name" value="AAA_lid_2"/>
    <property type="match status" value="1"/>
</dbReference>
<dbReference type="GO" id="GO:0016851">
    <property type="term" value="F:magnesium chelatase activity"/>
    <property type="evidence" value="ECO:0007669"/>
    <property type="project" value="UniProtKB-EC"/>
</dbReference>
<dbReference type="InterPro" id="IPR041628">
    <property type="entry name" value="ChlI/MoxR_AAA_lid"/>
</dbReference>
<dbReference type="InParanoid" id="A0A0G4EUC6"/>
<gene>
    <name evidence="4" type="ORF">Vbra_22547</name>
</gene>
<protein>
    <recommendedName>
        <fullName evidence="1">magnesium chelatase</fullName>
        <ecNumber evidence="1">6.6.1.1</ecNumber>
    </recommendedName>
</protein>
<dbReference type="Gene3D" id="1.10.8.80">
    <property type="entry name" value="Magnesium chelatase subunit I, C-Terminal domain"/>
    <property type="match status" value="1"/>
</dbReference>
<dbReference type="EMBL" id="CDMY01000312">
    <property type="protein sequence ID" value="CEM01893.1"/>
    <property type="molecule type" value="Genomic_DNA"/>
</dbReference>
<reference evidence="4 5" key="1">
    <citation type="submission" date="2014-11" db="EMBL/GenBank/DDBJ databases">
        <authorList>
            <person name="Zhu J."/>
            <person name="Qi W."/>
            <person name="Song R."/>
        </authorList>
    </citation>
    <scope>NUCLEOTIDE SEQUENCE [LARGE SCALE GENOMIC DNA]</scope>
</reference>
<organism evidence="4 5">
    <name type="scientific">Vitrella brassicaformis (strain CCMP3155)</name>
    <dbReference type="NCBI Taxonomy" id="1169540"/>
    <lineage>
        <taxon>Eukaryota</taxon>
        <taxon>Sar</taxon>
        <taxon>Alveolata</taxon>
        <taxon>Colpodellida</taxon>
        <taxon>Vitrellaceae</taxon>
        <taxon>Vitrella</taxon>
    </lineage>
</organism>
<proteinExistence type="predicted"/>
<evidence type="ECO:0000256" key="1">
    <source>
        <dbReference type="ARBA" id="ARBA00012825"/>
    </source>
</evidence>
<dbReference type="Proteomes" id="UP000041254">
    <property type="component" value="Unassembled WGS sequence"/>
</dbReference>
<feature type="domain" description="ChlI/MoxR AAA lid" evidence="3">
    <location>
        <begin position="226"/>
        <end position="270"/>
    </location>
</feature>
<evidence type="ECO:0000259" key="3">
    <source>
        <dbReference type="Pfam" id="PF17863"/>
    </source>
</evidence>
<dbReference type="AlphaFoldDB" id="A0A0G4EUC6"/>
<comment type="pathway">
    <text evidence="2">Porphyrin-containing compound metabolism.</text>
</comment>
<dbReference type="EC" id="6.6.1.1" evidence="1"/>
<dbReference type="VEuPathDB" id="CryptoDB:Vbra_22547"/>
<sequence length="361" mass="39382">MSLYASRHLLVDDTHDVDTIASTVGVALGLSLKVATITPDTLPAHLFTTYANHPLPQPSSRQLVTASSSVSHPQASPAAKSAFVLPHVLILLSIHEASFALQRALVSLIHDKKLRVATDHHHPHYRDFTLPEPFLLVGVVRFPGLLLPRLLDECLVWVRGGEREREKARRLPDLGVLRQDDSETVSKIRSVHVSLGITQYIRDIVNHLLVSPLARGGPPLGTVRALEVASRIEAFCRRSICVTPTHVKSVAPLVLSHRIQTVLTQPPTAAQQDDGITTSTDKKPSRLFLPRQRRGSHIAAARERESEQEDFDGDGHGAAEVVTHVDVAKMARVEGGEGSGSWVVDPSEAVLWTLKCVAPPC</sequence>
<accession>A0A0G4EUC6</accession>